<dbReference type="PROSITE" id="PS50082">
    <property type="entry name" value="WD_REPEATS_2"/>
    <property type="match status" value="4"/>
</dbReference>
<dbReference type="CDD" id="cd00200">
    <property type="entry name" value="WD40"/>
    <property type="match status" value="1"/>
</dbReference>
<evidence type="ECO:0000256" key="5">
    <source>
        <dbReference type="ARBA" id="ARBA00065067"/>
    </source>
</evidence>
<dbReference type="RefSeq" id="XP_031406359.1">
    <property type="nucleotide sequence ID" value="XM_031550499.1"/>
</dbReference>
<reference evidence="8" key="1">
    <citation type="journal article" date="2020" name="Plant Biotechnol. J.">
        <title>The pomegranate (Punica granatum L.) draft genome dissects genetic divergence between soft- and hard-seeded cultivars.</title>
        <authorList>
            <person name="Luo X."/>
            <person name="Li H."/>
            <person name="Wu Z."/>
            <person name="Yao W."/>
            <person name="Zhao P."/>
            <person name="Cao D."/>
            <person name="Yu H."/>
            <person name="Li K."/>
            <person name="Poudel K."/>
            <person name="Zhao D."/>
            <person name="Zhang F."/>
            <person name="Xia X."/>
            <person name="Chen L."/>
            <person name="Wang Q."/>
            <person name="Jing D."/>
            <person name="Cao S."/>
        </authorList>
    </citation>
    <scope>NUCLEOTIDE SEQUENCE [LARGE SCALE GENOMIC DNA]</scope>
    <source>
        <strain evidence="8">cv. Tunisia</strain>
    </source>
</reference>
<proteinExistence type="predicted"/>
<dbReference type="FunFam" id="2.130.10.10:FF:000087">
    <property type="entry name" value="WD repeat-containing protein 26 homolog"/>
    <property type="match status" value="1"/>
</dbReference>
<reference evidence="9" key="2">
    <citation type="submission" date="2025-08" db="UniProtKB">
        <authorList>
            <consortium name="RefSeq"/>
        </authorList>
    </citation>
    <scope>IDENTIFICATION</scope>
    <source>
        <tissue evidence="9">Leaf</tissue>
    </source>
</reference>
<keyword evidence="8" id="KW-1185">Reference proteome</keyword>
<gene>
    <name evidence="9" type="primary">LOC116214962</name>
</gene>
<comment type="subcellular location">
    <subcellularLocation>
        <location evidence="1">Cytoplasm</location>
    </subcellularLocation>
</comment>
<dbReference type="InterPro" id="IPR006594">
    <property type="entry name" value="LisH"/>
</dbReference>
<evidence type="ECO:0000256" key="4">
    <source>
        <dbReference type="ARBA" id="ARBA00022737"/>
    </source>
</evidence>
<dbReference type="PROSITE" id="PS50294">
    <property type="entry name" value="WD_REPEATS_REGION"/>
    <property type="match status" value="3"/>
</dbReference>
<dbReference type="PROSITE" id="PS50897">
    <property type="entry name" value="CTLH"/>
    <property type="match status" value="1"/>
</dbReference>
<dbReference type="PROSITE" id="PS50896">
    <property type="entry name" value="LISH"/>
    <property type="match status" value="1"/>
</dbReference>
<dbReference type="SMART" id="SM00667">
    <property type="entry name" value="LisH"/>
    <property type="match status" value="1"/>
</dbReference>
<evidence type="ECO:0000256" key="6">
    <source>
        <dbReference type="PROSITE-ProRule" id="PRU00221"/>
    </source>
</evidence>
<evidence type="ECO:0000256" key="2">
    <source>
        <dbReference type="ARBA" id="ARBA00022490"/>
    </source>
</evidence>
<protein>
    <submittedName>
        <fullName evidence="9">WD repeat-containing protein WDS homolog</fullName>
    </submittedName>
</protein>
<dbReference type="Pfam" id="PF00400">
    <property type="entry name" value="WD40"/>
    <property type="match status" value="5"/>
</dbReference>
<dbReference type="GeneID" id="116214962"/>
<dbReference type="Proteomes" id="UP000515151">
    <property type="component" value="Chromosome 7"/>
</dbReference>
<evidence type="ECO:0000256" key="1">
    <source>
        <dbReference type="ARBA" id="ARBA00004496"/>
    </source>
</evidence>
<dbReference type="PANTHER" id="PTHR22838:SF23">
    <property type="entry name" value="WD REPEAT-CONTAINING PROTEIN WDS HOMOLOG"/>
    <property type="match status" value="1"/>
</dbReference>
<evidence type="ECO:0000313" key="8">
    <source>
        <dbReference type="Proteomes" id="UP000515151"/>
    </source>
</evidence>
<dbReference type="InterPro" id="IPR015943">
    <property type="entry name" value="WD40/YVTN_repeat-like_dom_sf"/>
</dbReference>
<feature type="domain" description="CTLH" evidence="7">
    <location>
        <begin position="48"/>
        <end position="105"/>
    </location>
</feature>
<name>A0A6P8EIW4_PUNGR</name>
<dbReference type="InterPro" id="IPR051350">
    <property type="entry name" value="WD_repeat-ST_regulator"/>
</dbReference>
<keyword evidence="3 6" id="KW-0853">WD repeat</keyword>
<dbReference type="Gene3D" id="2.130.10.10">
    <property type="entry name" value="YVTN repeat-like/Quinoprotein amine dehydrogenase"/>
    <property type="match status" value="1"/>
</dbReference>
<evidence type="ECO:0000259" key="7">
    <source>
        <dbReference type="PROSITE" id="PS50897"/>
    </source>
</evidence>
<dbReference type="InterPro" id="IPR036322">
    <property type="entry name" value="WD40_repeat_dom_sf"/>
</dbReference>
<dbReference type="PANTHER" id="PTHR22838">
    <property type="entry name" value="WD REPEAT PROTEIN 26-RELATED"/>
    <property type="match status" value="1"/>
</dbReference>
<keyword evidence="4" id="KW-0677">Repeat</keyword>
<dbReference type="AlphaFoldDB" id="A0A6P8EIW4"/>
<dbReference type="SMART" id="SM00668">
    <property type="entry name" value="CTLH"/>
    <property type="match status" value="1"/>
</dbReference>
<comment type="subunit">
    <text evidence="5">Interacts with RANBPM.</text>
</comment>
<keyword evidence="2" id="KW-0963">Cytoplasm</keyword>
<dbReference type="InterPro" id="IPR006595">
    <property type="entry name" value="CTLH_C"/>
</dbReference>
<feature type="repeat" description="WD" evidence="6">
    <location>
        <begin position="263"/>
        <end position="304"/>
    </location>
</feature>
<dbReference type="InterPro" id="IPR001680">
    <property type="entry name" value="WD40_rpt"/>
</dbReference>
<feature type="repeat" description="WD" evidence="6">
    <location>
        <begin position="477"/>
        <end position="509"/>
    </location>
</feature>
<sequence>MDNSSMRLGPRGLVKRHELVRIIIQCLYSLGYSRSASTLEIESGIRCKSMELELLSSQILNGNWDDSINTLNSLGFLVDDLRTSALFLVFKQCLLEYLNRGDDSLALSVLRKRVSKLGITMEKVQNLASTILSFQEIELGVMNDNVVQELRRQLLIELEKLLPPPIALPGGRLEHLIETAVTSQFDLCMYHNSLGEASLYEDHSCGRDQMPTETVQILTEHRNEVWVVQFSHNGEYLASSSYDCTAVIWKVREDGKVIPMHSLQSHQRPVSFIAWSPDDLRLLTCGNEEVAKLWDVEAGACECTFGDRDFVVGSCAWFPDSNRLVCGSSHTEKGICMWDRNGTEIKVWRGPRMPKILDLAVTSDGENLICVLSEREIRVLNVVTNAERLISEEHPITSLSLSADNKFFIVNLNSQEIHLWDIAGDFKKPIRYFGHRQRKYVIRSCFGGLNSGFIASGSEDSRVYIWNRQNTRLIEVLSGHKMTVNCVSWNPRRHKMLASASDDHSIRIWMPSATKKMS</sequence>
<dbReference type="OrthoDB" id="972532at2759"/>
<dbReference type="SMART" id="SM00320">
    <property type="entry name" value="WD40"/>
    <property type="match status" value="7"/>
</dbReference>
<dbReference type="Pfam" id="PF23627">
    <property type="entry name" value="LisH_WDR26"/>
    <property type="match status" value="1"/>
</dbReference>
<organism evidence="8 9">
    <name type="scientific">Punica granatum</name>
    <name type="common">Pomegranate</name>
    <dbReference type="NCBI Taxonomy" id="22663"/>
    <lineage>
        <taxon>Eukaryota</taxon>
        <taxon>Viridiplantae</taxon>
        <taxon>Streptophyta</taxon>
        <taxon>Embryophyta</taxon>
        <taxon>Tracheophyta</taxon>
        <taxon>Spermatophyta</taxon>
        <taxon>Magnoliopsida</taxon>
        <taxon>eudicotyledons</taxon>
        <taxon>Gunneridae</taxon>
        <taxon>Pentapetalae</taxon>
        <taxon>rosids</taxon>
        <taxon>malvids</taxon>
        <taxon>Myrtales</taxon>
        <taxon>Lythraceae</taxon>
        <taxon>Punica</taxon>
    </lineage>
</organism>
<feature type="repeat" description="WD" evidence="6">
    <location>
        <begin position="450"/>
        <end position="476"/>
    </location>
</feature>
<feature type="repeat" description="WD" evidence="6">
    <location>
        <begin position="218"/>
        <end position="259"/>
    </location>
</feature>
<accession>A0A6P8EIW4</accession>
<evidence type="ECO:0000313" key="9">
    <source>
        <dbReference type="RefSeq" id="XP_031406359.1"/>
    </source>
</evidence>
<evidence type="ECO:0000256" key="3">
    <source>
        <dbReference type="ARBA" id="ARBA00022574"/>
    </source>
</evidence>
<dbReference type="SUPFAM" id="SSF50978">
    <property type="entry name" value="WD40 repeat-like"/>
    <property type="match status" value="1"/>
</dbReference>
<dbReference type="GO" id="GO:0005737">
    <property type="term" value="C:cytoplasm"/>
    <property type="evidence" value="ECO:0007669"/>
    <property type="project" value="UniProtKB-SubCell"/>
</dbReference>